<evidence type="ECO:0000313" key="2">
    <source>
        <dbReference type="EMBL" id="MFD2661302.1"/>
    </source>
</evidence>
<keyword evidence="1" id="KW-0732">Signal</keyword>
<evidence type="ECO:0008006" key="4">
    <source>
        <dbReference type="Google" id="ProtNLM"/>
    </source>
</evidence>
<proteinExistence type="predicted"/>
<dbReference type="RefSeq" id="WP_379273977.1">
    <property type="nucleotide sequence ID" value="NZ_JBHUGT010000036.1"/>
</dbReference>
<gene>
    <name evidence="2" type="ORF">ACFSW5_13685</name>
</gene>
<dbReference type="EMBL" id="JBHUMY010000013">
    <property type="protein sequence ID" value="MFD2661302.1"/>
    <property type="molecule type" value="Genomic_DNA"/>
</dbReference>
<keyword evidence="3" id="KW-1185">Reference proteome</keyword>
<dbReference type="Proteomes" id="UP001597493">
    <property type="component" value="Unassembled WGS sequence"/>
</dbReference>
<reference evidence="3" key="1">
    <citation type="journal article" date="2019" name="Int. J. Syst. Evol. Microbiol.">
        <title>The Global Catalogue of Microorganisms (GCM) 10K type strain sequencing project: providing services to taxonomists for standard genome sequencing and annotation.</title>
        <authorList>
            <consortium name="The Broad Institute Genomics Platform"/>
            <consortium name="The Broad Institute Genome Sequencing Center for Infectious Disease"/>
            <person name="Wu L."/>
            <person name="Ma J."/>
        </authorList>
    </citation>
    <scope>NUCLEOTIDE SEQUENCE [LARGE SCALE GENOMIC DNA]</scope>
    <source>
        <strain evidence="3">TISTR 1827</strain>
    </source>
</reference>
<feature type="chain" id="PRO_5046715871" description="Copper amine oxidase-like N-terminal domain-containing protein" evidence="1">
    <location>
        <begin position="25"/>
        <end position="110"/>
    </location>
</feature>
<evidence type="ECO:0000256" key="1">
    <source>
        <dbReference type="SAM" id="SignalP"/>
    </source>
</evidence>
<evidence type="ECO:0000313" key="3">
    <source>
        <dbReference type="Proteomes" id="UP001597493"/>
    </source>
</evidence>
<accession>A0ABW5QY36</accession>
<organism evidence="2 3">
    <name type="scientific">Paenibacillus thailandensis</name>
    <dbReference type="NCBI Taxonomy" id="393250"/>
    <lineage>
        <taxon>Bacteria</taxon>
        <taxon>Bacillati</taxon>
        <taxon>Bacillota</taxon>
        <taxon>Bacilli</taxon>
        <taxon>Bacillales</taxon>
        <taxon>Paenibacillaceae</taxon>
        <taxon>Paenibacillus</taxon>
    </lineage>
</organism>
<protein>
    <recommendedName>
        <fullName evidence="4">Copper amine oxidase-like N-terminal domain-containing protein</fullName>
    </recommendedName>
</protein>
<name>A0ABW5QY36_9BACL</name>
<sequence>MVKSKSCFMAILIRLLFTHVPVSASSSDSVQLVVNGAPLSETAYNRNGTLYIPFRAVFEQAGIPFEYDLQSHIISYTFQDEPYSIDITQESIITPDGGYGLSMTKRTASF</sequence>
<feature type="signal peptide" evidence="1">
    <location>
        <begin position="1"/>
        <end position="24"/>
    </location>
</feature>
<comment type="caution">
    <text evidence="2">The sequence shown here is derived from an EMBL/GenBank/DDBJ whole genome shotgun (WGS) entry which is preliminary data.</text>
</comment>